<keyword evidence="3" id="KW-0175">Coiled coil</keyword>
<organism evidence="7">
    <name type="scientific">Culicoides sonorensis</name>
    <name type="common">Biting midge</name>
    <dbReference type="NCBI Taxonomy" id="179676"/>
    <lineage>
        <taxon>Eukaryota</taxon>
        <taxon>Metazoa</taxon>
        <taxon>Ecdysozoa</taxon>
        <taxon>Arthropoda</taxon>
        <taxon>Hexapoda</taxon>
        <taxon>Insecta</taxon>
        <taxon>Pterygota</taxon>
        <taxon>Neoptera</taxon>
        <taxon>Endopterygota</taxon>
        <taxon>Diptera</taxon>
        <taxon>Nematocera</taxon>
        <taxon>Chironomoidea</taxon>
        <taxon>Ceratopogonidae</taxon>
        <taxon>Ceratopogoninae</taxon>
        <taxon>Culicoides</taxon>
        <taxon>Monoculicoides</taxon>
    </lineage>
</organism>
<feature type="domain" description="CCDC22 coiled-coil" evidence="4">
    <location>
        <begin position="441"/>
        <end position="720"/>
    </location>
</feature>
<dbReference type="Pfam" id="PF21674">
    <property type="entry name" value="CCDC22_N"/>
    <property type="match status" value="1"/>
</dbReference>
<reference evidence="7" key="2">
    <citation type="submission" date="2018-07" db="EMBL/GenBank/DDBJ databases">
        <authorList>
            <person name="Quirk P.G."/>
            <person name="Krulwich T.A."/>
        </authorList>
    </citation>
    <scope>NUCLEOTIDE SEQUENCE</scope>
</reference>
<feature type="domain" description="CCDC22 coiled-coil" evidence="4">
    <location>
        <begin position="311"/>
        <end position="403"/>
    </location>
</feature>
<dbReference type="AlphaFoldDB" id="A0A336LT75"/>
<dbReference type="EMBL" id="UFQT01000174">
    <property type="protein sequence ID" value="SSX21120.1"/>
    <property type="molecule type" value="Genomic_DNA"/>
</dbReference>
<gene>
    <name evidence="7" type="primary">CSON003923</name>
</gene>
<evidence type="ECO:0000313" key="6">
    <source>
        <dbReference type="EMBL" id="SSX00740.1"/>
    </source>
</evidence>
<sequence>MQTSLLGASQANAKTLLLKDAISRYREIQLQLSLQHLFCDYELFQLGLTSPLKGFFVTKSKIINSPLEVPVARSFPLGEKLQEIKFPAALASSNEEYSLQSSDLHGHTTQRHLLIYLFEPLLIRNLRLQQQSSLNLHELWLPILDHLKLILAPSLRIFFLKCIEKFKTNGFLKSLKQPTLHCNVFLFVQGKATVKDVLDDDLVSLTHFTPELLVHAVSKCLVLINPDLAEDLPKSLPPGMAQRYAVTQNLAEAVKSVGFRGDIGYQTLLYSNTVEVRRVLMYLVENLPKEADKSVPIIDELDPVRRKESGIASSIAVQLNTPWVPDFCKRSNFYNKTQSGAINKKFAPKNLSLPYMRITQKHITEEIKEYWRRHSPSVFQQIDKKTLLPSILQENDRSLCAIPKSTLSATSYDSLKVIDRTISKSSSIDGISERSAGTKQEERLVQELIKNEESKEELELKELLAGVESLRTLIESQSFELNEVNSNLDEKELEINALMNEFKLIELGKKTEDRLEMLLEDPENSIEKLEERLIVSNEKMKHLQSQWDDARAPIEAELADAEKKYNQRDKKIIDEIQRIRETQDALIEDLQSKLELHQKLQQQLERVDRGKTRSEFTNRILEIISNIKKQEKDIENILCETRQLQKEINIKAGQLDRQFTATDDLIFKSAKTDDYSKRAYKLLATLHADCTELVTLVEETGTIVRDMRDLEEQIDMERSKNVEENLARITADLEEMEATIQN</sequence>
<proteinExistence type="inferred from homology"/>
<evidence type="ECO:0000259" key="5">
    <source>
        <dbReference type="Pfam" id="PF21674"/>
    </source>
</evidence>
<dbReference type="InterPro" id="IPR048349">
    <property type="entry name" value="CCDC22_N"/>
</dbReference>
<dbReference type="Pfam" id="PF05667">
    <property type="entry name" value="CCDC22_CC"/>
    <property type="match status" value="2"/>
</dbReference>
<evidence type="ECO:0000256" key="1">
    <source>
        <dbReference type="ARBA" id="ARBA00006438"/>
    </source>
</evidence>
<feature type="domain" description="CCDC22 N-terminal" evidence="5">
    <location>
        <begin position="198"/>
        <end position="288"/>
    </location>
</feature>
<dbReference type="PANTHER" id="PTHR15668">
    <property type="entry name" value="JM1 PROTEIN"/>
    <property type="match status" value="1"/>
</dbReference>
<dbReference type="PANTHER" id="PTHR15668:SF4">
    <property type="entry name" value="COILED-COIL DOMAIN-CONTAINING PROTEIN 22"/>
    <property type="match status" value="1"/>
</dbReference>
<feature type="coiled-coil region" evidence="3">
    <location>
        <begin position="441"/>
        <end position="546"/>
    </location>
</feature>
<evidence type="ECO:0000313" key="7">
    <source>
        <dbReference type="EMBL" id="SSX21120.1"/>
    </source>
</evidence>
<dbReference type="VEuPathDB" id="VectorBase:CSON003923"/>
<protein>
    <recommendedName>
        <fullName evidence="2">Coiled-coil domain-containing protein 22 homolog</fullName>
    </recommendedName>
</protein>
<comment type="similarity">
    <text evidence="1">Belongs to the CCDC22 family.</text>
</comment>
<dbReference type="GO" id="GO:0097602">
    <property type="term" value="F:cullin family protein binding"/>
    <property type="evidence" value="ECO:0007669"/>
    <property type="project" value="TreeGrafter"/>
</dbReference>
<evidence type="ECO:0000256" key="2">
    <source>
        <dbReference type="ARBA" id="ARBA00017553"/>
    </source>
</evidence>
<dbReference type="GO" id="GO:2000060">
    <property type="term" value="P:positive regulation of ubiquitin-dependent protein catabolic process"/>
    <property type="evidence" value="ECO:0007669"/>
    <property type="project" value="TreeGrafter"/>
</dbReference>
<evidence type="ECO:0000256" key="3">
    <source>
        <dbReference type="SAM" id="Coils"/>
    </source>
</evidence>
<dbReference type="EMBL" id="UFQS01000174">
    <property type="protein sequence ID" value="SSX00740.1"/>
    <property type="molecule type" value="Genomic_DNA"/>
</dbReference>
<reference evidence="6" key="1">
    <citation type="submission" date="2018-04" db="EMBL/GenBank/DDBJ databases">
        <authorList>
            <person name="Go L.Y."/>
            <person name="Mitchell J.A."/>
        </authorList>
    </citation>
    <scope>NUCLEOTIDE SEQUENCE</scope>
    <source>
        <tissue evidence="6">Whole organism</tissue>
    </source>
</reference>
<accession>A0A336LT75</accession>
<feature type="coiled-coil region" evidence="3">
    <location>
        <begin position="707"/>
        <end position="739"/>
    </location>
</feature>
<feature type="coiled-coil region" evidence="3">
    <location>
        <begin position="573"/>
        <end position="647"/>
    </location>
</feature>
<dbReference type="InterPro" id="IPR048348">
    <property type="entry name" value="CCDC22_CC"/>
</dbReference>
<evidence type="ECO:0000259" key="4">
    <source>
        <dbReference type="Pfam" id="PF05667"/>
    </source>
</evidence>
<name>A0A336LT75_CULSO</name>
<dbReference type="InterPro" id="IPR008530">
    <property type="entry name" value="CCDC22"/>
</dbReference>